<dbReference type="STRING" id="121845.A0A3Q0IUP4"/>
<keyword evidence="4" id="KW-0812">Transmembrane</keyword>
<keyword evidence="6" id="KW-0914">Notch signaling pathway</keyword>
<evidence type="ECO:0000256" key="3">
    <source>
        <dbReference type="ARBA" id="ARBA00015303"/>
    </source>
</evidence>
<evidence type="ECO:0000256" key="4">
    <source>
        <dbReference type="ARBA" id="ARBA00022692"/>
    </source>
</evidence>
<evidence type="ECO:0000313" key="12">
    <source>
        <dbReference type="Proteomes" id="UP000079169"/>
    </source>
</evidence>
<dbReference type="RefSeq" id="XP_026678378.1">
    <property type="nucleotide sequence ID" value="XM_026822577.1"/>
</dbReference>
<name>A0A3Q0IUP4_DIACI</name>
<gene>
    <name evidence="13" type="primary">LOC103507799</name>
</gene>
<keyword evidence="7" id="KW-1133">Transmembrane helix</keyword>
<evidence type="ECO:0000259" key="11">
    <source>
        <dbReference type="Pfam" id="PF18266"/>
    </source>
</evidence>
<keyword evidence="5 10" id="KW-0732">Signal</keyword>
<keyword evidence="12" id="KW-1185">Reference proteome</keyword>
<evidence type="ECO:0000256" key="6">
    <source>
        <dbReference type="ARBA" id="ARBA00022976"/>
    </source>
</evidence>
<keyword evidence="8" id="KW-0472">Membrane</keyword>
<evidence type="ECO:0000256" key="10">
    <source>
        <dbReference type="SAM" id="SignalP"/>
    </source>
</evidence>
<dbReference type="InterPro" id="IPR008710">
    <property type="entry name" value="Nicastrin"/>
</dbReference>
<dbReference type="PANTHER" id="PTHR21092">
    <property type="entry name" value="NICASTRIN"/>
    <property type="match status" value="1"/>
</dbReference>
<accession>A0A3Q0IUP4</accession>
<feature type="signal peptide" evidence="10">
    <location>
        <begin position="1"/>
        <end position="24"/>
    </location>
</feature>
<reference evidence="13" key="1">
    <citation type="submission" date="2025-08" db="UniProtKB">
        <authorList>
            <consortium name="RefSeq"/>
        </authorList>
    </citation>
    <scope>IDENTIFICATION</scope>
</reference>
<dbReference type="InterPro" id="IPR041084">
    <property type="entry name" value="Ncstrn_small"/>
</dbReference>
<dbReference type="Pfam" id="PF18266">
    <property type="entry name" value="Ncstrn_small"/>
    <property type="match status" value="1"/>
</dbReference>
<dbReference type="GO" id="GO:0007220">
    <property type="term" value="P:Notch receptor processing"/>
    <property type="evidence" value="ECO:0007669"/>
    <property type="project" value="TreeGrafter"/>
</dbReference>
<dbReference type="PANTHER" id="PTHR21092:SF0">
    <property type="entry name" value="NICASTRIN"/>
    <property type="match status" value="1"/>
</dbReference>
<dbReference type="GO" id="GO:0007219">
    <property type="term" value="P:Notch signaling pathway"/>
    <property type="evidence" value="ECO:0007669"/>
    <property type="project" value="UniProtKB-KW"/>
</dbReference>
<proteinExistence type="inferred from homology"/>
<comment type="subcellular location">
    <subcellularLocation>
        <location evidence="1">Membrane</location>
        <topology evidence="1">Single-pass type I membrane protein</topology>
    </subcellularLocation>
</comment>
<dbReference type="AlphaFoldDB" id="A0A3Q0IUP4"/>
<evidence type="ECO:0000256" key="2">
    <source>
        <dbReference type="ARBA" id="ARBA00007717"/>
    </source>
</evidence>
<evidence type="ECO:0000256" key="5">
    <source>
        <dbReference type="ARBA" id="ARBA00022729"/>
    </source>
</evidence>
<dbReference type="GO" id="GO:0005886">
    <property type="term" value="C:plasma membrane"/>
    <property type="evidence" value="ECO:0007669"/>
    <property type="project" value="TreeGrafter"/>
</dbReference>
<dbReference type="Proteomes" id="UP000079169">
    <property type="component" value="Unplaced"/>
</dbReference>
<evidence type="ECO:0000313" key="13">
    <source>
        <dbReference type="RefSeq" id="XP_026678378.1"/>
    </source>
</evidence>
<evidence type="ECO:0000256" key="8">
    <source>
        <dbReference type="ARBA" id="ARBA00023136"/>
    </source>
</evidence>
<feature type="chain" id="PRO_5017971170" description="Nicastrin" evidence="10">
    <location>
        <begin position="25"/>
        <end position="164"/>
    </location>
</feature>
<keyword evidence="9" id="KW-0325">Glycoprotein</keyword>
<evidence type="ECO:0000256" key="7">
    <source>
        <dbReference type="ARBA" id="ARBA00022989"/>
    </source>
</evidence>
<dbReference type="GeneID" id="103507799"/>
<organism evidence="12 13">
    <name type="scientific">Diaphorina citri</name>
    <name type="common">Asian citrus psyllid</name>
    <dbReference type="NCBI Taxonomy" id="121845"/>
    <lineage>
        <taxon>Eukaryota</taxon>
        <taxon>Metazoa</taxon>
        <taxon>Ecdysozoa</taxon>
        <taxon>Arthropoda</taxon>
        <taxon>Hexapoda</taxon>
        <taxon>Insecta</taxon>
        <taxon>Pterygota</taxon>
        <taxon>Neoptera</taxon>
        <taxon>Paraneoptera</taxon>
        <taxon>Hemiptera</taxon>
        <taxon>Sternorrhyncha</taxon>
        <taxon>Psylloidea</taxon>
        <taxon>Psyllidae</taxon>
        <taxon>Diaphorininae</taxon>
        <taxon>Diaphorina</taxon>
    </lineage>
</organism>
<comment type="similarity">
    <text evidence="2">Belongs to the nicastrin family.</text>
</comment>
<protein>
    <recommendedName>
        <fullName evidence="3">Nicastrin</fullName>
    </recommendedName>
</protein>
<sequence length="164" mass="18696">MWKVWRSPPVLLVMLLWSFTATNAQLNIHEKMYFDLDQDSFAACVRRFNGTHQFGCSSEIDGNVGVLHVVESMEDIDWLLHNSTRGPYVGLLDISMFNRSYLVPLNSSSNINGIIFTYNQTNAATTKPKFFSQEDSCPNRYTSLNPQTKQLVCDSTTPWNPYGE</sequence>
<dbReference type="GO" id="GO:0016485">
    <property type="term" value="P:protein processing"/>
    <property type="evidence" value="ECO:0007669"/>
    <property type="project" value="InterPro"/>
</dbReference>
<evidence type="ECO:0000256" key="1">
    <source>
        <dbReference type="ARBA" id="ARBA00004479"/>
    </source>
</evidence>
<dbReference type="PaxDb" id="121845-A0A3Q0IUP4"/>
<dbReference type="KEGG" id="dci:103507799"/>
<evidence type="ECO:0000256" key="9">
    <source>
        <dbReference type="ARBA" id="ARBA00023180"/>
    </source>
</evidence>
<feature type="domain" description="Nicastrin small lobe" evidence="11">
    <location>
        <begin position="43"/>
        <end position="163"/>
    </location>
</feature>